<accession>A0AA97FL01</accession>
<dbReference type="InterPro" id="IPR036390">
    <property type="entry name" value="WH_DNA-bd_sf"/>
</dbReference>
<dbReference type="PANTHER" id="PTHR43537">
    <property type="entry name" value="TRANSCRIPTIONAL REGULATOR, GNTR FAMILY"/>
    <property type="match status" value="1"/>
</dbReference>
<dbReference type="Gene3D" id="1.20.120.530">
    <property type="entry name" value="GntR ligand-binding domain-like"/>
    <property type="match status" value="1"/>
</dbReference>
<proteinExistence type="predicted"/>
<dbReference type="SUPFAM" id="SSF48008">
    <property type="entry name" value="GntR ligand-binding domain-like"/>
    <property type="match status" value="1"/>
</dbReference>
<evidence type="ECO:0000259" key="5">
    <source>
        <dbReference type="PROSITE" id="PS50949"/>
    </source>
</evidence>
<dbReference type="InterPro" id="IPR008920">
    <property type="entry name" value="TF_FadR/GntR_C"/>
</dbReference>
<feature type="region of interest" description="Disordered" evidence="4">
    <location>
        <begin position="217"/>
        <end position="245"/>
    </location>
</feature>
<evidence type="ECO:0000313" key="7">
    <source>
        <dbReference type="Proteomes" id="UP001305498"/>
    </source>
</evidence>
<dbReference type="Proteomes" id="UP001305498">
    <property type="component" value="Chromosome"/>
</dbReference>
<keyword evidence="7" id="KW-1185">Reference proteome</keyword>
<dbReference type="InterPro" id="IPR000524">
    <property type="entry name" value="Tscrpt_reg_HTH_GntR"/>
</dbReference>
<organism evidence="6 7">
    <name type="scientific">Microbacterium betulae</name>
    <dbReference type="NCBI Taxonomy" id="2981139"/>
    <lineage>
        <taxon>Bacteria</taxon>
        <taxon>Bacillati</taxon>
        <taxon>Actinomycetota</taxon>
        <taxon>Actinomycetes</taxon>
        <taxon>Micrococcales</taxon>
        <taxon>Microbacteriaceae</taxon>
        <taxon>Microbacterium</taxon>
    </lineage>
</organism>
<gene>
    <name evidence="6" type="ORF">N8K70_01500</name>
</gene>
<name>A0AA97FL01_9MICO</name>
<sequence length="245" mass="27265">MSGVETLSAINSRPTAVIIADQLRERIIDGSFGPGDQINEAQVAAQLNVSRGPVREGLHRLVQEGLLLSRPNRGVFVRDLTARDVAEVYEAREVIECAAAEVITRRALDARRRTVERLTPIIDRMTPYADARDWRGLGRIDLEFHTTLVEEAGNTRLVRAYSTLATEALICMSHADETYPDPDRVDADHREIASLLRDGDMTAVHLALHRHLSLDNHQLHDHDDDGDLRHGRPEERAAPVRAGSG</sequence>
<evidence type="ECO:0000256" key="1">
    <source>
        <dbReference type="ARBA" id="ARBA00023015"/>
    </source>
</evidence>
<dbReference type="Pfam" id="PF07729">
    <property type="entry name" value="FCD"/>
    <property type="match status" value="1"/>
</dbReference>
<dbReference type="InterPro" id="IPR036388">
    <property type="entry name" value="WH-like_DNA-bd_sf"/>
</dbReference>
<dbReference type="GO" id="GO:0003677">
    <property type="term" value="F:DNA binding"/>
    <property type="evidence" value="ECO:0007669"/>
    <property type="project" value="UniProtKB-KW"/>
</dbReference>
<protein>
    <submittedName>
        <fullName evidence="6">GntR family transcriptional regulator</fullName>
    </submittedName>
</protein>
<evidence type="ECO:0000256" key="4">
    <source>
        <dbReference type="SAM" id="MobiDB-lite"/>
    </source>
</evidence>
<dbReference type="PROSITE" id="PS50949">
    <property type="entry name" value="HTH_GNTR"/>
    <property type="match status" value="1"/>
</dbReference>
<feature type="compositionally biased region" description="Basic and acidic residues" evidence="4">
    <location>
        <begin position="217"/>
        <end position="238"/>
    </location>
</feature>
<dbReference type="CDD" id="cd07377">
    <property type="entry name" value="WHTH_GntR"/>
    <property type="match status" value="1"/>
</dbReference>
<evidence type="ECO:0000256" key="3">
    <source>
        <dbReference type="ARBA" id="ARBA00023163"/>
    </source>
</evidence>
<dbReference type="KEGG" id="mbet:N8K70_01500"/>
<reference evidence="6 7" key="1">
    <citation type="submission" date="2023-02" db="EMBL/GenBank/DDBJ databases">
        <title>Microbacterium betulae sp. nov., isolated from birch wood.</title>
        <authorList>
            <person name="Pasciak M."/>
            <person name="Pawlik K.J."/>
            <person name="Martynowski D."/>
            <person name="Laczmanski L."/>
            <person name="Ciekot J."/>
            <person name="Szponar B."/>
            <person name="Wojcik-Fatla A."/>
            <person name="Mackiewicz B."/>
            <person name="Farian E."/>
            <person name="Cholewa G."/>
            <person name="Cholewa A."/>
            <person name="Dutkiewicz J."/>
        </authorList>
    </citation>
    <scope>NUCLEOTIDE SEQUENCE [LARGE SCALE GENOMIC DNA]</scope>
    <source>
        <strain evidence="6 7">AB</strain>
    </source>
</reference>
<dbReference type="AlphaFoldDB" id="A0AA97FL01"/>
<dbReference type="SMART" id="SM00895">
    <property type="entry name" value="FCD"/>
    <property type="match status" value="1"/>
</dbReference>
<keyword evidence="2" id="KW-0238">DNA-binding</keyword>
<evidence type="ECO:0000256" key="2">
    <source>
        <dbReference type="ARBA" id="ARBA00023125"/>
    </source>
</evidence>
<dbReference type="EMBL" id="CP118157">
    <property type="protein sequence ID" value="WOF23377.1"/>
    <property type="molecule type" value="Genomic_DNA"/>
</dbReference>
<dbReference type="RefSeq" id="WP_317139848.1">
    <property type="nucleotide sequence ID" value="NZ_CP118157.1"/>
</dbReference>
<dbReference type="Gene3D" id="1.10.10.10">
    <property type="entry name" value="Winged helix-like DNA-binding domain superfamily/Winged helix DNA-binding domain"/>
    <property type="match status" value="1"/>
</dbReference>
<keyword evidence="1" id="KW-0805">Transcription regulation</keyword>
<dbReference type="SUPFAM" id="SSF46785">
    <property type="entry name" value="Winged helix' DNA-binding domain"/>
    <property type="match status" value="1"/>
</dbReference>
<dbReference type="GO" id="GO:0003700">
    <property type="term" value="F:DNA-binding transcription factor activity"/>
    <property type="evidence" value="ECO:0007669"/>
    <property type="project" value="InterPro"/>
</dbReference>
<evidence type="ECO:0000313" key="6">
    <source>
        <dbReference type="EMBL" id="WOF23377.1"/>
    </source>
</evidence>
<dbReference type="Pfam" id="PF00392">
    <property type="entry name" value="GntR"/>
    <property type="match status" value="1"/>
</dbReference>
<feature type="domain" description="HTH gntR-type" evidence="5">
    <location>
        <begin position="13"/>
        <end position="80"/>
    </location>
</feature>
<dbReference type="PANTHER" id="PTHR43537:SF24">
    <property type="entry name" value="GLUCONATE OPERON TRANSCRIPTIONAL REPRESSOR"/>
    <property type="match status" value="1"/>
</dbReference>
<keyword evidence="3" id="KW-0804">Transcription</keyword>
<dbReference type="InterPro" id="IPR011711">
    <property type="entry name" value="GntR_C"/>
</dbReference>
<dbReference type="SMART" id="SM00345">
    <property type="entry name" value="HTH_GNTR"/>
    <property type="match status" value="1"/>
</dbReference>